<sequence>MPASLLLAPPFGSGHLWDPATRHGSAYAGSRHFVGLASQALLPHSQDAGPSIYTVIPPNLSRRNQLQRIANKELEELEKWKEQHRPGVICLTPQMLGGAASEADVRRKQQLEHSQSKYQQKLKREQYERVKREAEEAELLKKKAVQREKVRQS</sequence>
<evidence type="ECO:0000313" key="2">
    <source>
        <dbReference type="Proteomes" id="UP000827872"/>
    </source>
</evidence>
<reference evidence="1" key="1">
    <citation type="submission" date="2021-08" db="EMBL/GenBank/DDBJ databases">
        <title>The first chromosome-level gecko genome reveals the dynamic sex chromosomes of Neotropical dwarf geckos (Sphaerodactylidae: Sphaerodactylus).</title>
        <authorList>
            <person name="Pinto B.J."/>
            <person name="Keating S.E."/>
            <person name="Gamble T."/>
        </authorList>
    </citation>
    <scope>NUCLEOTIDE SEQUENCE</scope>
    <source>
        <strain evidence="1">TG3544</strain>
    </source>
</reference>
<comment type="caution">
    <text evidence="1">The sequence shown here is derived from an EMBL/GenBank/DDBJ whole genome shotgun (WGS) entry which is preliminary data.</text>
</comment>
<name>A0ACB8FK07_9SAUR</name>
<keyword evidence="2" id="KW-1185">Reference proteome</keyword>
<evidence type="ECO:0000313" key="1">
    <source>
        <dbReference type="EMBL" id="KAH8005555.1"/>
    </source>
</evidence>
<organism evidence="1 2">
    <name type="scientific">Sphaerodactylus townsendi</name>
    <dbReference type="NCBI Taxonomy" id="933632"/>
    <lineage>
        <taxon>Eukaryota</taxon>
        <taxon>Metazoa</taxon>
        <taxon>Chordata</taxon>
        <taxon>Craniata</taxon>
        <taxon>Vertebrata</taxon>
        <taxon>Euteleostomi</taxon>
        <taxon>Lepidosauria</taxon>
        <taxon>Squamata</taxon>
        <taxon>Bifurcata</taxon>
        <taxon>Gekkota</taxon>
        <taxon>Sphaerodactylidae</taxon>
        <taxon>Sphaerodactylus</taxon>
    </lineage>
</organism>
<dbReference type="Proteomes" id="UP000827872">
    <property type="component" value="Linkage Group LG04"/>
</dbReference>
<gene>
    <name evidence="1" type="ORF">K3G42_030287</name>
</gene>
<protein>
    <submittedName>
        <fullName evidence="1">Uncharacterized protein</fullName>
    </submittedName>
</protein>
<accession>A0ACB8FK07</accession>
<proteinExistence type="predicted"/>
<dbReference type="EMBL" id="CM037617">
    <property type="protein sequence ID" value="KAH8005555.1"/>
    <property type="molecule type" value="Genomic_DNA"/>
</dbReference>